<keyword evidence="3 5" id="KW-1133">Transmembrane helix</keyword>
<dbReference type="AlphaFoldDB" id="A0A034WJW8"/>
<name>A0A034WJW8_BACDO</name>
<evidence type="ECO:0000256" key="2">
    <source>
        <dbReference type="ARBA" id="ARBA00022692"/>
    </source>
</evidence>
<dbReference type="OrthoDB" id="6612291at2759"/>
<evidence type="ECO:0000256" key="5">
    <source>
        <dbReference type="SAM" id="Phobius"/>
    </source>
</evidence>
<feature type="transmembrane region" description="Helical" evidence="5">
    <location>
        <begin position="418"/>
        <end position="437"/>
    </location>
</feature>
<reference evidence="7" key="1">
    <citation type="journal article" date="2014" name="BMC Genomics">
        <title>Characterizing the developmental transcriptome of the oriental fruit fly, Bactrocera dorsalis (Diptera: Tephritidae) through comparative genomic analysis with Drosophila melanogaster utilizing modENCODE datasets.</title>
        <authorList>
            <person name="Geib S.M."/>
            <person name="Calla B."/>
            <person name="Hall B."/>
            <person name="Hou S."/>
            <person name="Manoukis N.C."/>
        </authorList>
    </citation>
    <scope>NUCLEOTIDE SEQUENCE</scope>
    <source>
        <strain evidence="7">Punador</strain>
    </source>
</reference>
<organism evidence="7">
    <name type="scientific">Bactrocera dorsalis</name>
    <name type="common">Oriental fruit fly</name>
    <name type="synonym">Dacus dorsalis</name>
    <dbReference type="NCBI Taxonomy" id="27457"/>
    <lineage>
        <taxon>Eukaryota</taxon>
        <taxon>Metazoa</taxon>
        <taxon>Ecdysozoa</taxon>
        <taxon>Arthropoda</taxon>
        <taxon>Hexapoda</taxon>
        <taxon>Insecta</taxon>
        <taxon>Pterygota</taxon>
        <taxon>Neoptera</taxon>
        <taxon>Endopterygota</taxon>
        <taxon>Diptera</taxon>
        <taxon>Brachycera</taxon>
        <taxon>Muscomorpha</taxon>
        <taxon>Tephritoidea</taxon>
        <taxon>Tephritidae</taxon>
        <taxon>Bactrocera</taxon>
        <taxon>Bactrocera</taxon>
    </lineage>
</organism>
<dbReference type="GeneID" id="105231305"/>
<sequence length="486" mass="53276">MENRGAYPPVQATGQPTYGTIGTQTTPSEASFAANGWFARNRANKPQMNSAGAALFVLVSGGMNIAWSCGFDNVQGFPTNTHIMICWYIAAIIGAAVSAFISNRVSKKLIYIFSSFLILIGGVFFVALADKYGGIAVARYLNGFAVGLVFVPMIVLIGEEVNSEQRGLGAGILVSGSISLGIYLQIVFASSFSYSTSTSSNPFGTTQLHGIIVIIYAVLAFIMSYFFVVESPVHHLMLNNEHEAIDCLRRLQRPFVITQEAYQRLEEHRRYIEASDPNGDKCIPALVKLCLLRGLVALSFSPAIAAAILWSSTVYAEHFVTWPWMIYGLCLWLGTYIAAFCLDSVGRKLVLLIGTLFSGVLAIVIGAIYNDFVNYFIPSKMGSVLYMLFVLGLSVSFVSSASSAYLTEAFPLHLKPYYIALSFIVEMLVLFIIGVCTPDKDSLAAYFITFGVFYLAFFVLSFFCLPETKRVSLQEAQSKFKSILTQ</sequence>
<dbReference type="GO" id="GO:0022857">
    <property type="term" value="F:transmembrane transporter activity"/>
    <property type="evidence" value="ECO:0007669"/>
    <property type="project" value="InterPro"/>
</dbReference>
<gene>
    <name evidence="7" type="primary">TRET1</name>
</gene>
<proteinExistence type="predicted"/>
<keyword evidence="2 5" id="KW-0812">Transmembrane</keyword>
<dbReference type="KEGG" id="bdr:105231305"/>
<dbReference type="PROSITE" id="PS50850">
    <property type="entry name" value="MFS"/>
    <property type="match status" value="1"/>
</dbReference>
<dbReference type="Gene3D" id="1.20.1250.20">
    <property type="entry name" value="MFS general substrate transporter like domains"/>
    <property type="match status" value="1"/>
</dbReference>
<feature type="transmembrane region" description="Helical" evidence="5">
    <location>
        <begin position="322"/>
        <end position="342"/>
    </location>
</feature>
<keyword evidence="4 5" id="KW-0472">Membrane</keyword>
<evidence type="ECO:0000256" key="1">
    <source>
        <dbReference type="ARBA" id="ARBA00004141"/>
    </source>
</evidence>
<dbReference type="InterPro" id="IPR005828">
    <property type="entry name" value="MFS_sugar_transport-like"/>
</dbReference>
<dbReference type="InterPro" id="IPR005829">
    <property type="entry name" value="Sugar_transporter_CS"/>
</dbReference>
<dbReference type="SUPFAM" id="SSF103473">
    <property type="entry name" value="MFS general substrate transporter"/>
    <property type="match status" value="1"/>
</dbReference>
<dbReference type="InterPro" id="IPR036259">
    <property type="entry name" value="MFS_trans_sf"/>
</dbReference>
<dbReference type="Pfam" id="PF00083">
    <property type="entry name" value="Sugar_tr"/>
    <property type="match status" value="1"/>
</dbReference>
<feature type="transmembrane region" description="Helical" evidence="5">
    <location>
        <begin position="82"/>
        <end position="102"/>
    </location>
</feature>
<dbReference type="RefSeq" id="XP_011210822.2">
    <property type="nucleotide sequence ID" value="XM_011212520.4"/>
</dbReference>
<evidence type="ECO:0000313" key="7">
    <source>
        <dbReference type="EMBL" id="JAC54425.1"/>
    </source>
</evidence>
<feature type="transmembrane region" description="Helical" evidence="5">
    <location>
        <begin position="384"/>
        <end position="406"/>
    </location>
</feature>
<feature type="transmembrane region" description="Helical" evidence="5">
    <location>
        <begin position="290"/>
        <end position="310"/>
    </location>
</feature>
<dbReference type="PROSITE" id="PS00217">
    <property type="entry name" value="SUGAR_TRANSPORT_2"/>
    <property type="match status" value="1"/>
</dbReference>
<evidence type="ECO:0000256" key="3">
    <source>
        <dbReference type="ARBA" id="ARBA00022989"/>
    </source>
</evidence>
<evidence type="ECO:0000256" key="4">
    <source>
        <dbReference type="ARBA" id="ARBA00023136"/>
    </source>
</evidence>
<feature type="domain" description="Major facilitator superfamily (MFS) profile" evidence="6">
    <location>
        <begin position="1"/>
        <end position="469"/>
    </location>
</feature>
<dbReference type="InterPro" id="IPR020846">
    <property type="entry name" value="MFS_dom"/>
</dbReference>
<dbReference type="GO" id="GO:0016020">
    <property type="term" value="C:membrane"/>
    <property type="evidence" value="ECO:0007669"/>
    <property type="project" value="UniProtKB-SubCell"/>
</dbReference>
<feature type="transmembrane region" description="Helical" evidence="5">
    <location>
        <begin position="48"/>
        <end position="67"/>
    </location>
</feature>
<accession>A0A034WJW8</accession>
<dbReference type="PROSITE" id="PS00216">
    <property type="entry name" value="SUGAR_TRANSPORT_1"/>
    <property type="match status" value="1"/>
</dbReference>
<comment type="subcellular location">
    <subcellularLocation>
        <location evidence="1">Membrane</location>
        <topology evidence="1">Multi-pass membrane protein</topology>
    </subcellularLocation>
</comment>
<dbReference type="PANTHER" id="PTHR23529">
    <property type="entry name" value="GH19118P-RELATED"/>
    <property type="match status" value="1"/>
</dbReference>
<dbReference type="PANTHER" id="PTHR23529:SF2">
    <property type="entry name" value="GH19118P-RELATED"/>
    <property type="match status" value="1"/>
</dbReference>
<feature type="transmembrane region" description="Helical" evidence="5">
    <location>
        <begin position="109"/>
        <end position="128"/>
    </location>
</feature>
<feature type="transmembrane region" description="Helical" evidence="5">
    <location>
        <begin position="443"/>
        <end position="465"/>
    </location>
</feature>
<feature type="transmembrane region" description="Helical" evidence="5">
    <location>
        <begin position="140"/>
        <end position="158"/>
    </location>
</feature>
<feature type="transmembrane region" description="Helical" evidence="5">
    <location>
        <begin position="349"/>
        <end position="369"/>
    </location>
</feature>
<evidence type="ECO:0000259" key="6">
    <source>
        <dbReference type="PROSITE" id="PS50850"/>
    </source>
</evidence>
<protein>
    <submittedName>
        <fullName evidence="7">Facilitated trehalose transporter Tret1</fullName>
    </submittedName>
</protein>
<feature type="transmembrane region" description="Helical" evidence="5">
    <location>
        <begin position="208"/>
        <end position="228"/>
    </location>
</feature>
<dbReference type="EMBL" id="GAKP01004527">
    <property type="protein sequence ID" value="JAC54425.1"/>
    <property type="molecule type" value="Transcribed_RNA"/>
</dbReference>
<feature type="transmembrane region" description="Helical" evidence="5">
    <location>
        <begin position="170"/>
        <end position="188"/>
    </location>
</feature>